<dbReference type="SUPFAM" id="SSF48452">
    <property type="entry name" value="TPR-like"/>
    <property type="match status" value="1"/>
</dbReference>
<feature type="compositionally biased region" description="Low complexity" evidence="1">
    <location>
        <begin position="174"/>
        <end position="186"/>
    </location>
</feature>
<sequence precursor="true">MKKSLLVAAVAALCSLSWIASATPASAQSEVLAEMYGRGVHCYYAGRYNEANEYLSMAINNGSKDPRAYYFRGLVANATGRQYETENDWRQGAQLEAATGNSAIIGRSLARFQGPERLKLEEIRQKARLEALAIAAARSQQRYGELGSQAPSTSPRVAVPMQNRNAIAPPPIPDAADNNPFADDANTTSGAPKLESDDAFAETMKAEPEATTPSGGVDTGVGGADAGGPADPFGGGSDTADPFGGDSADPFGGDPF</sequence>
<evidence type="ECO:0000313" key="4">
    <source>
        <dbReference type="Proteomes" id="UP000315010"/>
    </source>
</evidence>
<dbReference type="Proteomes" id="UP000315010">
    <property type="component" value="Unassembled WGS sequence"/>
</dbReference>
<evidence type="ECO:0000256" key="1">
    <source>
        <dbReference type="SAM" id="MobiDB-lite"/>
    </source>
</evidence>
<feature type="signal peptide" evidence="2">
    <location>
        <begin position="1"/>
        <end position="22"/>
    </location>
</feature>
<evidence type="ECO:0000256" key="2">
    <source>
        <dbReference type="SAM" id="SignalP"/>
    </source>
</evidence>
<feature type="chain" id="PRO_5022669541" description="Tetratricopeptide repeat protein" evidence="2">
    <location>
        <begin position="23"/>
        <end position="256"/>
    </location>
</feature>
<evidence type="ECO:0000313" key="3">
    <source>
        <dbReference type="EMBL" id="TWT80938.1"/>
    </source>
</evidence>
<keyword evidence="2" id="KW-0732">Signal</keyword>
<evidence type="ECO:0008006" key="5">
    <source>
        <dbReference type="Google" id="ProtNLM"/>
    </source>
</evidence>
<name>A0A5C5Z0N6_9BACT</name>
<accession>A0A5C5Z0N6</accession>
<protein>
    <recommendedName>
        <fullName evidence="5">Tetratricopeptide repeat protein</fullName>
    </recommendedName>
</protein>
<proteinExistence type="predicted"/>
<feature type="compositionally biased region" description="Gly residues" evidence="1">
    <location>
        <begin position="217"/>
        <end position="226"/>
    </location>
</feature>
<comment type="caution">
    <text evidence="3">The sequence shown here is derived from an EMBL/GenBank/DDBJ whole genome shotgun (WGS) entry which is preliminary data.</text>
</comment>
<gene>
    <name evidence="3" type="ORF">CA13_23850</name>
</gene>
<organism evidence="3 4">
    <name type="scientific">Novipirellula herctigrandis</name>
    <dbReference type="NCBI Taxonomy" id="2527986"/>
    <lineage>
        <taxon>Bacteria</taxon>
        <taxon>Pseudomonadati</taxon>
        <taxon>Planctomycetota</taxon>
        <taxon>Planctomycetia</taxon>
        <taxon>Pirellulales</taxon>
        <taxon>Pirellulaceae</taxon>
        <taxon>Novipirellula</taxon>
    </lineage>
</organism>
<dbReference type="RefSeq" id="WP_146396304.1">
    <property type="nucleotide sequence ID" value="NZ_SJPJ01000001.1"/>
</dbReference>
<reference evidence="3 4" key="1">
    <citation type="submission" date="2019-02" db="EMBL/GenBank/DDBJ databases">
        <title>Deep-cultivation of Planctomycetes and their phenomic and genomic characterization uncovers novel biology.</title>
        <authorList>
            <person name="Wiegand S."/>
            <person name="Jogler M."/>
            <person name="Boedeker C."/>
            <person name="Pinto D."/>
            <person name="Vollmers J."/>
            <person name="Rivas-Marin E."/>
            <person name="Kohn T."/>
            <person name="Peeters S.H."/>
            <person name="Heuer A."/>
            <person name="Rast P."/>
            <person name="Oberbeckmann S."/>
            <person name="Bunk B."/>
            <person name="Jeske O."/>
            <person name="Meyerdierks A."/>
            <person name="Storesund J.E."/>
            <person name="Kallscheuer N."/>
            <person name="Luecker S."/>
            <person name="Lage O.M."/>
            <person name="Pohl T."/>
            <person name="Merkel B.J."/>
            <person name="Hornburger P."/>
            <person name="Mueller R.-W."/>
            <person name="Bruemmer F."/>
            <person name="Labrenz M."/>
            <person name="Spormann A.M."/>
            <person name="Op Den Camp H."/>
            <person name="Overmann J."/>
            <person name="Amann R."/>
            <person name="Jetten M.S.M."/>
            <person name="Mascher T."/>
            <person name="Medema M.H."/>
            <person name="Devos D.P."/>
            <person name="Kaster A.-K."/>
            <person name="Ovreas L."/>
            <person name="Rohde M."/>
            <person name="Galperin M.Y."/>
            <person name="Jogler C."/>
        </authorList>
    </citation>
    <scope>NUCLEOTIDE SEQUENCE [LARGE SCALE GENOMIC DNA]</scope>
    <source>
        <strain evidence="3 4">CA13</strain>
    </source>
</reference>
<dbReference type="InterPro" id="IPR011990">
    <property type="entry name" value="TPR-like_helical_dom_sf"/>
</dbReference>
<dbReference type="Gene3D" id="1.25.40.10">
    <property type="entry name" value="Tetratricopeptide repeat domain"/>
    <property type="match status" value="1"/>
</dbReference>
<keyword evidence="4" id="KW-1185">Reference proteome</keyword>
<dbReference type="EMBL" id="SJPJ01000001">
    <property type="protein sequence ID" value="TWT80938.1"/>
    <property type="molecule type" value="Genomic_DNA"/>
</dbReference>
<feature type="region of interest" description="Disordered" evidence="1">
    <location>
        <begin position="164"/>
        <end position="256"/>
    </location>
</feature>
<dbReference type="AlphaFoldDB" id="A0A5C5Z0N6"/>
<dbReference type="OrthoDB" id="292244at2"/>